<evidence type="ECO:0000259" key="13">
    <source>
        <dbReference type="Pfam" id="PF16344"/>
    </source>
</evidence>
<keyword evidence="2 8" id="KW-0813">Transport</keyword>
<dbReference type="NCBIfam" id="TIGR04056">
    <property type="entry name" value="OMP_RagA_SusC"/>
    <property type="match status" value="1"/>
</dbReference>
<reference evidence="15" key="1">
    <citation type="submission" date="2023-07" db="EMBL/GenBank/DDBJ databases">
        <title>Dyadobacter sp. nov 'subterranea' isolated from contaminted grondwater.</title>
        <authorList>
            <person name="Szabo I."/>
            <person name="Al-Omari J."/>
            <person name="Szerdahelyi S.G."/>
            <person name="Rado J."/>
        </authorList>
    </citation>
    <scope>NUCLEOTIDE SEQUENCE [LARGE SCALE GENOMIC DNA]</scope>
    <source>
        <strain evidence="15">UP-52</strain>
    </source>
</reference>
<protein>
    <submittedName>
        <fullName evidence="14">SusC/RagA family TonB-linked outer membrane protein</fullName>
    </submittedName>
</protein>
<comment type="subcellular location">
    <subcellularLocation>
        <location evidence="1 8">Cell outer membrane</location>
        <topology evidence="1 8">Multi-pass membrane protein</topology>
    </subcellularLocation>
</comment>
<evidence type="ECO:0000256" key="3">
    <source>
        <dbReference type="ARBA" id="ARBA00022452"/>
    </source>
</evidence>
<evidence type="ECO:0000256" key="10">
    <source>
        <dbReference type="SAM" id="SignalP"/>
    </source>
</evidence>
<feature type="domain" description="TonB-dependent receptor plug" evidence="12">
    <location>
        <begin position="249"/>
        <end position="364"/>
    </location>
</feature>
<dbReference type="InterPro" id="IPR000531">
    <property type="entry name" value="Beta-barrel_TonB"/>
</dbReference>
<dbReference type="Pfam" id="PF16344">
    <property type="entry name" value="FecR_C"/>
    <property type="match status" value="1"/>
</dbReference>
<evidence type="ECO:0000256" key="7">
    <source>
        <dbReference type="ARBA" id="ARBA00023237"/>
    </source>
</evidence>
<dbReference type="InterPro" id="IPR008969">
    <property type="entry name" value="CarboxyPept-like_regulatory"/>
</dbReference>
<evidence type="ECO:0000313" key="14">
    <source>
        <dbReference type="EMBL" id="MBE9460704.1"/>
    </source>
</evidence>
<keyword evidence="3 8" id="KW-1134">Transmembrane beta strand</keyword>
<dbReference type="InterPro" id="IPR023996">
    <property type="entry name" value="TonB-dep_OMP_SusC/RagA"/>
</dbReference>
<organism evidence="14 15">
    <name type="scientific">Dyadobacter subterraneus</name>
    <dbReference type="NCBI Taxonomy" id="2773304"/>
    <lineage>
        <taxon>Bacteria</taxon>
        <taxon>Pseudomonadati</taxon>
        <taxon>Bacteroidota</taxon>
        <taxon>Cytophagia</taxon>
        <taxon>Cytophagales</taxon>
        <taxon>Spirosomataceae</taxon>
        <taxon>Dyadobacter</taxon>
    </lineage>
</organism>
<comment type="caution">
    <text evidence="14">The sequence shown here is derived from an EMBL/GenBank/DDBJ whole genome shotgun (WGS) entry which is preliminary data.</text>
</comment>
<keyword evidence="6 8" id="KW-0472">Membrane</keyword>
<evidence type="ECO:0000256" key="6">
    <source>
        <dbReference type="ARBA" id="ARBA00023136"/>
    </source>
</evidence>
<dbReference type="SUPFAM" id="SSF56935">
    <property type="entry name" value="Porins"/>
    <property type="match status" value="1"/>
</dbReference>
<accession>A0ABR9W6A7</accession>
<dbReference type="Gene3D" id="3.55.50.30">
    <property type="match status" value="1"/>
</dbReference>
<dbReference type="Pfam" id="PF07715">
    <property type="entry name" value="Plug"/>
    <property type="match status" value="1"/>
</dbReference>
<evidence type="ECO:0000259" key="11">
    <source>
        <dbReference type="Pfam" id="PF00593"/>
    </source>
</evidence>
<evidence type="ECO:0000313" key="15">
    <source>
        <dbReference type="Proteomes" id="UP000634134"/>
    </source>
</evidence>
<feature type="domain" description="TonB-dependent receptor-like beta-barrel" evidence="11">
    <location>
        <begin position="573"/>
        <end position="975"/>
    </location>
</feature>
<evidence type="ECO:0000259" key="12">
    <source>
        <dbReference type="Pfam" id="PF07715"/>
    </source>
</evidence>
<feature type="chain" id="PRO_5047328042" evidence="10">
    <location>
        <begin position="25"/>
        <end position="1156"/>
    </location>
</feature>
<dbReference type="InterPro" id="IPR012910">
    <property type="entry name" value="Plug_dom"/>
</dbReference>
<dbReference type="Gene3D" id="2.40.170.20">
    <property type="entry name" value="TonB-dependent receptor, beta-barrel domain"/>
    <property type="match status" value="1"/>
</dbReference>
<dbReference type="InterPro" id="IPR023997">
    <property type="entry name" value="TonB-dep_OMP_SusC/RagA_CS"/>
</dbReference>
<dbReference type="SUPFAM" id="SSF49464">
    <property type="entry name" value="Carboxypeptidase regulatory domain-like"/>
    <property type="match status" value="1"/>
</dbReference>
<feature type="domain" description="Protein FecR C-terminal" evidence="13">
    <location>
        <begin position="45"/>
        <end position="111"/>
    </location>
</feature>
<evidence type="ECO:0000256" key="4">
    <source>
        <dbReference type="ARBA" id="ARBA00022692"/>
    </source>
</evidence>
<dbReference type="RefSeq" id="WP_194119013.1">
    <property type="nucleotide sequence ID" value="NZ_JACYGY010000001.1"/>
</dbReference>
<evidence type="ECO:0000256" key="9">
    <source>
        <dbReference type="RuleBase" id="RU003357"/>
    </source>
</evidence>
<feature type="signal peptide" evidence="10">
    <location>
        <begin position="1"/>
        <end position="24"/>
    </location>
</feature>
<dbReference type="Pfam" id="PF13715">
    <property type="entry name" value="CarbopepD_reg_2"/>
    <property type="match status" value="1"/>
</dbReference>
<dbReference type="InterPro" id="IPR037066">
    <property type="entry name" value="Plug_dom_sf"/>
</dbReference>
<dbReference type="Pfam" id="PF00593">
    <property type="entry name" value="TonB_dep_Rec_b-barrel"/>
    <property type="match status" value="1"/>
</dbReference>
<evidence type="ECO:0000256" key="1">
    <source>
        <dbReference type="ARBA" id="ARBA00004571"/>
    </source>
</evidence>
<keyword evidence="10" id="KW-0732">Signal</keyword>
<keyword evidence="5 9" id="KW-0798">TonB box</keyword>
<dbReference type="InterPro" id="IPR039426">
    <property type="entry name" value="TonB-dep_rcpt-like"/>
</dbReference>
<proteinExistence type="inferred from homology"/>
<evidence type="ECO:0000256" key="8">
    <source>
        <dbReference type="PROSITE-ProRule" id="PRU01360"/>
    </source>
</evidence>
<dbReference type="Proteomes" id="UP000634134">
    <property type="component" value="Unassembled WGS sequence"/>
</dbReference>
<evidence type="ECO:0000256" key="2">
    <source>
        <dbReference type="ARBA" id="ARBA00022448"/>
    </source>
</evidence>
<comment type="similarity">
    <text evidence="8 9">Belongs to the TonB-dependent receptor family.</text>
</comment>
<evidence type="ECO:0000256" key="5">
    <source>
        <dbReference type="ARBA" id="ARBA00023077"/>
    </source>
</evidence>
<dbReference type="InterPro" id="IPR036942">
    <property type="entry name" value="Beta-barrel_TonB_sf"/>
</dbReference>
<dbReference type="Gene3D" id="2.170.130.10">
    <property type="entry name" value="TonB-dependent receptor, plug domain"/>
    <property type="match status" value="1"/>
</dbReference>
<keyword evidence="4 8" id="KW-0812">Transmembrane</keyword>
<dbReference type="InterPro" id="IPR032508">
    <property type="entry name" value="FecR_C"/>
</dbReference>
<keyword evidence="7 8" id="KW-0998">Cell outer membrane</keyword>
<dbReference type="PROSITE" id="PS52016">
    <property type="entry name" value="TONB_DEPENDENT_REC_3"/>
    <property type="match status" value="1"/>
</dbReference>
<dbReference type="EMBL" id="JACYGY010000001">
    <property type="protein sequence ID" value="MBE9460704.1"/>
    <property type="molecule type" value="Genomic_DNA"/>
</dbReference>
<keyword evidence="15" id="KW-1185">Reference proteome</keyword>
<dbReference type="Gene3D" id="2.60.40.1120">
    <property type="entry name" value="Carboxypeptidase-like, regulatory domain"/>
    <property type="match status" value="1"/>
</dbReference>
<gene>
    <name evidence="14" type="ORF">IEE83_02310</name>
</gene>
<dbReference type="NCBIfam" id="TIGR04057">
    <property type="entry name" value="SusC_RagA_signa"/>
    <property type="match status" value="1"/>
</dbReference>
<name>A0ABR9W6A7_9BACT</name>
<sequence>MQLTLSRKHWVGIGLAFATQFSQAAQSQTVAFASMPASQFKAVRQEMKLKNALLDLQRHYGVEIVFEDRLVGQLNIISGQIDLTKPLEKNLELILSQNGLKFKKTRKNTYVIIEGKEPVKTSVTAPEERKESGALSEGNSTNLINTLNSHPIVAAVDKTINGKVIDEKGSGLPGVSVIVKGTQRGTSTNGEGEFQLDVPDEKAVLVFSFVGYKSQEITVGSQSKISLNLLPDENALDEVIVVGYGAVKKSDLTGAVGTVKAEALQERPASSLNQGLSGRVTGVNVSSNSGRPGGRANIRIRGASSLSVSNNPLYVIDGVILNAVDLQNGSTPIDYINPNDIASIEVLKDASSTAIYGARGANGVILVTTKRGTPGGGRITYDTDFSIGIAPKKLAVLNSKEFLAVEDLAYANAAKYDPVGWATGTKYTDPKTKRTNPKLFDSQGNPLYDTDWQAESFQKAFAQNHQLGITNGNEKGSYGAFLNYRNQDGIARGSWQKRFSGRFVFDTQIKSWLKVGGTLGYTDQNEKQVDQLDGGGITMMRQVLEELPIIPVRYADGTWASNRDYPGMEGGDNPLRIAADRLYYLRTQTMLANMYATIRLAAGLEFKSTIGTNVINQRNDYFAAKGMQYISDNGEASVRNNRYNSWQFENYLTYNKEFAKIHSLTALAGLSWQHVDRFEDRAITQGFSDTYFQFNNLGGGSSPQAPSSNAQAYGLNSYFARLNYSLLNKYLVTFTGRLDGSSKFGTENRYAFFPSAAVAWRVTEENFMKNIPSISNLKIRTSFGATGNSEIPAYRALAGMANYNVIFDGTRNIGIGIDRMSNANLQWEKTRQFDAGLELGLFSNRLNFELDVYHRKVNDMLLDAPLPLSSGYASIFSNIGSMENKGIEFAINSTNIKAGDFSWSTTFNISINKNKVLALSGGSDIYSGNGVIRVGEPVGSFFGRVNQGTWGSNEVDEAKKYGMLPGDIKYKDLNNDGTINDNDRTIIGKGIPDGFGTFLNTFQYNGFSLTVDLQYMYGNDVLDRSIHSAEDRQGIANSYKTVLNAWTETNQNTPIAQIRPISAYYTTNNDSHKVTDGSFIRGRNLLLAYSFPATVASKLKLDRLRIYGSVQNFFVATKYKGYDPEVSNSSAPFDQGLTLYDYPKPRIFMLGLNIGL</sequence>